<dbReference type="SUPFAM" id="SSF55298">
    <property type="entry name" value="YjgF-like"/>
    <property type="match status" value="1"/>
</dbReference>
<evidence type="ECO:0000313" key="2">
    <source>
        <dbReference type="Proteomes" id="UP001197247"/>
    </source>
</evidence>
<reference evidence="1 2" key="1">
    <citation type="submission" date="2021-05" db="EMBL/GenBank/DDBJ databases">
        <title>Kineosporia and Streptomyces sp. nov. two new marine actinobacteria isolated from Coral.</title>
        <authorList>
            <person name="Buangrab K."/>
            <person name="Sutthacheep M."/>
            <person name="Yeemin T."/>
            <person name="Harunari E."/>
            <person name="Igarashi Y."/>
            <person name="Kanchanasin P."/>
            <person name="Tanasupawat S."/>
            <person name="Phongsopitanun W."/>
        </authorList>
    </citation>
    <scope>NUCLEOTIDE SEQUENCE [LARGE SCALE GENOMIC DNA]</scope>
    <source>
        <strain evidence="1 2">J2-2</strain>
    </source>
</reference>
<dbReference type="Gene3D" id="3.30.1330.40">
    <property type="entry name" value="RutC-like"/>
    <property type="match status" value="1"/>
</dbReference>
<comment type="caution">
    <text evidence="1">The sequence shown here is derived from an EMBL/GenBank/DDBJ whole genome shotgun (WGS) entry which is preliminary data.</text>
</comment>
<dbReference type="Pfam" id="PF01042">
    <property type="entry name" value="Ribonuc_L-PSP"/>
    <property type="match status" value="1"/>
</dbReference>
<protein>
    <submittedName>
        <fullName evidence="1">Uncharacterized protein</fullName>
    </submittedName>
</protein>
<proteinExistence type="predicted"/>
<organism evidence="1 2">
    <name type="scientific">Kineosporia corallincola</name>
    <dbReference type="NCBI Taxonomy" id="2835133"/>
    <lineage>
        <taxon>Bacteria</taxon>
        <taxon>Bacillati</taxon>
        <taxon>Actinomycetota</taxon>
        <taxon>Actinomycetes</taxon>
        <taxon>Kineosporiales</taxon>
        <taxon>Kineosporiaceae</taxon>
        <taxon>Kineosporia</taxon>
    </lineage>
</organism>
<dbReference type="CDD" id="cd00448">
    <property type="entry name" value="YjgF_YER057c_UK114_family"/>
    <property type="match status" value="1"/>
</dbReference>
<gene>
    <name evidence="1" type="ORF">KIH74_03635</name>
</gene>
<dbReference type="EMBL" id="JAHBAY010000001">
    <property type="protein sequence ID" value="MBT0768000.1"/>
    <property type="molecule type" value="Genomic_DNA"/>
</dbReference>
<name>A0ABS5TAB2_9ACTN</name>
<dbReference type="Proteomes" id="UP001197247">
    <property type="component" value="Unassembled WGS sequence"/>
</dbReference>
<keyword evidence="2" id="KW-1185">Reference proteome</keyword>
<evidence type="ECO:0000313" key="1">
    <source>
        <dbReference type="EMBL" id="MBT0768000.1"/>
    </source>
</evidence>
<accession>A0ABS5TAB2</accession>
<dbReference type="InterPro" id="IPR006175">
    <property type="entry name" value="YjgF/YER057c/UK114"/>
</dbReference>
<dbReference type="InterPro" id="IPR035959">
    <property type="entry name" value="RutC-like_sf"/>
</dbReference>
<sequence>MIFLAGACPLADDGSTVGPGDIAAQAARCAHNLRIALADAGASVPDLISTRVLVATTSRAELVTAWNVVRDVWPRTITRAPCPG</sequence>